<dbReference type="RefSeq" id="WP_380829525.1">
    <property type="nucleotide sequence ID" value="NZ_JBHTCG010000020.1"/>
</dbReference>
<dbReference type="Gene3D" id="3.10.180.10">
    <property type="entry name" value="2,3-Dihydroxybiphenyl 1,2-Dioxygenase, domain 1"/>
    <property type="match status" value="3"/>
</dbReference>
<protein>
    <submittedName>
        <fullName evidence="3">VOC family protein</fullName>
    </submittedName>
</protein>
<feature type="region of interest" description="Disordered" evidence="1">
    <location>
        <begin position="190"/>
        <end position="258"/>
    </location>
</feature>
<name>A0ABW2PBM3_9ACTN</name>
<dbReference type="Pfam" id="PF00903">
    <property type="entry name" value="Glyoxalase"/>
    <property type="match status" value="2"/>
</dbReference>
<accession>A0ABW2PBM3</accession>
<gene>
    <name evidence="3" type="ORF">ACFQSB_25695</name>
</gene>
<dbReference type="SUPFAM" id="SSF54593">
    <property type="entry name" value="Glyoxalase/Bleomycin resistance protein/Dihydroxybiphenyl dioxygenase"/>
    <property type="match status" value="2"/>
</dbReference>
<dbReference type="InterPro" id="IPR004360">
    <property type="entry name" value="Glyas_Fos-R_dOase_dom"/>
</dbReference>
<organism evidence="3 4">
    <name type="scientific">Sphaerisporangium rhizosphaerae</name>
    <dbReference type="NCBI Taxonomy" id="2269375"/>
    <lineage>
        <taxon>Bacteria</taxon>
        <taxon>Bacillati</taxon>
        <taxon>Actinomycetota</taxon>
        <taxon>Actinomycetes</taxon>
        <taxon>Streptosporangiales</taxon>
        <taxon>Streptosporangiaceae</taxon>
        <taxon>Sphaerisporangium</taxon>
    </lineage>
</organism>
<evidence type="ECO:0000313" key="4">
    <source>
        <dbReference type="Proteomes" id="UP001596496"/>
    </source>
</evidence>
<dbReference type="InterPro" id="IPR029068">
    <property type="entry name" value="Glyas_Bleomycin-R_OHBP_Dase"/>
</dbReference>
<dbReference type="EMBL" id="JBHTCG010000020">
    <property type="protein sequence ID" value="MFC7385625.1"/>
    <property type="molecule type" value="Genomic_DNA"/>
</dbReference>
<reference evidence="4" key="1">
    <citation type="journal article" date="2019" name="Int. J. Syst. Evol. Microbiol.">
        <title>The Global Catalogue of Microorganisms (GCM) 10K type strain sequencing project: providing services to taxonomists for standard genome sequencing and annotation.</title>
        <authorList>
            <consortium name="The Broad Institute Genomics Platform"/>
            <consortium name="The Broad Institute Genome Sequencing Center for Infectious Disease"/>
            <person name="Wu L."/>
            <person name="Ma J."/>
        </authorList>
    </citation>
    <scope>NUCLEOTIDE SEQUENCE [LARGE SCALE GENOMIC DNA]</scope>
    <source>
        <strain evidence="4">CECT 7649</strain>
    </source>
</reference>
<keyword evidence="4" id="KW-1185">Reference proteome</keyword>
<dbReference type="InterPro" id="IPR037523">
    <property type="entry name" value="VOC_core"/>
</dbReference>
<comment type="caution">
    <text evidence="3">The sequence shown here is derived from an EMBL/GenBank/DDBJ whole genome shotgun (WGS) entry which is preliminary data.</text>
</comment>
<evidence type="ECO:0000313" key="3">
    <source>
        <dbReference type="EMBL" id="MFC7385625.1"/>
    </source>
</evidence>
<dbReference type="PANTHER" id="PTHR33993">
    <property type="entry name" value="GLYOXALASE-RELATED"/>
    <property type="match status" value="1"/>
</dbReference>
<dbReference type="PANTHER" id="PTHR33993:SF10">
    <property type="entry name" value="CONSERVED PROTEIN"/>
    <property type="match status" value="1"/>
</dbReference>
<dbReference type="Proteomes" id="UP001596496">
    <property type="component" value="Unassembled WGS sequence"/>
</dbReference>
<evidence type="ECO:0000259" key="2">
    <source>
        <dbReference type="PROSITE" id="PS51819"/>
    </source>
</evidence>
<dbReference type="CDD" id="cd07247">
    <property type="entry name" value="SgaA_N_like"/>
    <property type="match status" value="1"/>
</dbReference>
<evidence type="ECO:0000256" key="1">
    <source>
        <dbReference type="SAM" id="MobiDB-lite"/>
    </source>
</evidence>
<feature type="domain" description="VOC" evidence="2">
    <location>
        <begin position="11"/>
        <end position="125"/>
    </location>
</feature>
<dbReference type="PROSITE" id="PS51819">
    <property type="entry name" value="VOC"/>
    <property type="match status" value="1"/>
</dbReference>
<sequence>MPTRTGYKPGVPCWVDLASTDLTASVAFYEALFGWRAAFDTCGEAGVYGRFSQGGRLVAGIGPTFSPDRPSAWNTYFATGDAESATERVKEAGGRVAVGPVQVFDEGTMAVFQDPEGASFLVWEPVRHQGAQLVDEPVALCWSELVCRDPEGARAFYGEVFGWSARSLTGPGGGDRAEWLLDGRPVAGLRAMNGVPSPPGRGTPSLGERVAPSPGGAPSVPEAGTRSVPEAGTPPVPDRGAPSVPDRGAPSVPDRGAPCSPDAPHWLAVFAVAGCEATAVLAERCGGAVVSPPRDLPAGRHAVLADPCGAVFAVMAPSPPGGARPALPSSGESGPPLNGQIAPRG</sequence>
<feature type="region of interest" description="Disordered" evidence="1">
    <location>
        <begin position="318"/>
        <end position="345"/>
    </location>
</feature>
<dbReference type="InterPro" id="IPR052164">
    <property type="entry name" value="Anthracycline_SecMetBiosynth"/>
</dbReference>
<proteinExistence type="predicted"/>